<proteinExistence type="predicted"/>
<sequence>MADEYKVDLDRLDEVVKKLNGITNDMQCTKGKATSNTYLPHGALGSQFEEEAELRKKHEALKDYIENQILKKLESFIKDLTDKTAATHGRYQDKEQETANAMNQGRRDGAPVNMS</sequence>
<evidence type="ECO:0000256" key="1">
    <source>
        <dbReference type="SAM" id="MobiDB-lite"/>
    </source>
</evidence>
<evidence type="ECO:0000313" key="3">
    <source>
        <dbReference type="Proteomes" id="UP000037982"/>
    </source>
</evidence>
<comment type="caution">
    <text evidence="2">The sequence shown here is derived from an EMBL/GenBank/DDBJ whole genome shotgun (WGS) entry which is preliminary data.</text>
</comment>
<gene>
    <name evidence="2" type="ORF">ADL29_00540</name>
</gene>
<dbReference type="RefSeq" id="WP_053921836.1">
    <property type="nucleotide sequence ID" value="NZ_JBIAXE010000022.1"/>
</dbReference>
<reference evidence="3" key="1">
    <citation type="submission" date="2015-07" db="EMBL/GenBank/DDBJ databases">
        <authorList>
            <person name="Ju K.-S."/>
            <person name="Doroghazi J.R."/>
            <person name="Metcalf W.W."/>
        </authorList>
    </citation>
    <scope>NUCLEOTIDE SEQUENCE [LARGE SCALE GENOMIC DNA]</scope>
    <source>
        <strain evidence="3">NRRL ISP-5002</strain>
    </source>
</reference>
<dbReference type="EMBL" id="LGKG01000001">
    <property type="protein sequence ID" value="KPC66727.1"/>
    <property type="molecule type" value="Genomic_DNA"/>
</dbReference>
<accession>A0A0N0XZZ3</accession>
<dbReference type="PATRIC" id="fig|66876.3.peg.117"/>
<feature type="region of interest" description="Disordered" evidence="1">
    <location>
        <begin position="86"/>
        <end position="115"/>
    </location>
</feature>
<dbReference type="AlphaFoldDB" id="A0A0N0XZZ3"/>
<protein>
    <submittedName>
        <fullName evidence="2">Uncharacterized protein</fullName>
    </submittedName>
</protein>
<keyword evidence="3" id="KW-1185">Reference proteome</keyword>
<evidence type="ECO:0000313" key="2">
    <source>
        <dbReference type="EMBL" id="KPC66727.1"/>
    </source>
</evidence>
<dbReference type="Proteomes" id="UP000037982">
    <property type="component" value="Unassembled WGS sequence"/>
</dbReference>
<organism evidence="2 3">
    <name type="scientific">Streptomyces chattanoogensis</name>
    <dbReference type="NCBI Taxonomy" id="66876"/>
    <lineage>
        <taxon>Bacteria</taxon>
        <taxon>Bacillati</taxon>
        <taxon>Actinomycetota</taxon>
        <taxon>Actinomycetes</taxon>
        <taxon>Kitasatosporales</taxon>
        <taxon>Streptomycetaceae</taxon>
        <taxon>Streptomyces</taxon>
    </lineage>
</organism>
<name>A0A0N0XZZ3_9ACTN</name>